<keyword evidence="2" id="KW-1185">Reference proteome</keyword>
<name>I0WKA2_9FLAO</name>
<dbReference type="STRING" id="946077.W5A_02305"/>
<organism evidence="1 2">
    <name type="scientific">Imtechella halotolerans K1</name>
    <dbReference type="NCBI Taxonomy" id="946077"/>
    <lineage>
        <taxon>Bacteria</taxon>
        <taxon>Pseudomonadati</taxon>
        <taxon>Bacteroidota</taxon>
        <taxon>Flavobacteriia</taxon>
        <taxon>Flavobacteriales</taxon>
        <taxon>Flavobacteriaceae</taxon>
        <taxon>Imtechella</taxon>
    </lineage>
</organism>
<sequence length="45" mass="5173">MSLDGNENPVPVASKRKGLCENCLIESMCTWHHDEAVIFHCEHYQ</sequence>
<dbReference type="AlphaFoldDB" id="I0WKA2"/>
<proteinExistence type="predicted"/>
<accession>I0WKA2</accession>
<dbReference type="EMBL" id="AJJU01000002">
    <property type="protein sequence ID" value="EID76818.1"/>
    <property type="molecule type" value="Genomic_DNA"/>
</dbReference>
<comment type="caution">
    <text evidence="1">The sequence shown here is derived from an EMBL/GenBank/DDBJ whole genome shotgun (WGS) entry which is preliminary data.</text>
</comment>
<reference evidence="1 2" key="1">
    <citation type="journal article" date="2012" name="J. Bacteriol.">
        <title>Genome Sequence of the Halotolerant Bacterium Imtechella halotolerans K1T.</title>
        <authorList>
            <person name="Kumar S."/>
            <person name="Vikram S."/>
            <person name="Subramanian S."/>
            <person name="Raghava G.P."/>
            <person name="Pinnaka A.K."/>
        </authorList>
    </citation>
    <scope>NUCLEOTIDE SEQUENCE [LARGE SCALE GENOMIC DNA]</scope>
    <source>
        <strain evidence="1 2">K1</strain>
    </source>
</reference>
<dbReference type="Proteomes" id="UP000005938">
    <property type="component" value="Unassembled WGS sequence"/>
</dbReference>
<evidence type="ECO:0000313" key="2">
    <source>
        <dbReference type="Proteomes" id="UP000005938"/>
    </source>
</evidence>
<evidence type="ECO:0000313" key="1">
    <source>
        <dbReference type="EMBL" id="EID76818.1"/>
    </source>
</evidence>
<protein>
    <submittedName>
        <fullName evidence="1">Uncharacterized protein</fullName>
    </submittedName>
</protein>
<gene>
    <name evidence="1" type="ORF">W5A_02305</name>
</gene>